<evidence type="ECO:0000313" key="3">
    <source>
        <dbReference type="Proteomes" id="UP000033393"/>
    </source>
</evidence>
<comment type="caution">
    <text evidence="2">The sequence shown here is derived from an EMBL/GenBank/DDBJ whole genome shotgun (WGS) entry which is preliminary data.</text>
</comment>
<gene>
    <name evidence="2" type="ORF">UK23_31110</name>
</gene>
<feature type="domain" description="Putative adhesin Stv" evidence="1">
    <location>
        <begin position="6"/>
        <end position="139"/>
    </location>
</feature>
<dbReference type="EMBL" id="JYJG01000266">
    <property type="protein sequence ID" value="KJK43999.1"/>
    <property type="molecule type" value="Genomic_DNA"/>
</dbReference>
<dbReference type="AlphaFoldDB" id="A0A0F0GKF1"/>
<sequence>MGGRRFLVGHGGAYPDEAVLVPQGCTVHFYAPQGHLLADTVILGVLMSERPSLQSFGESADDCPNIVLQPWEDASIAQAMSALVDDRDVVFVGDARYPLYSHGLALCENPVECAAAGEHSCGGWLDLLSDTAEVHVLACLAPVGVYADQMQMAMAGEDSQDTLGEYLEEQVKRFLVLPEAEQLALWEAWPQGTKAMLLTYVRIEHWHAVQAARRALWEEGRFALARHAVLVAEHERQVLRGDDELRDAMDGATTWLSNWTNGVWLPDDAARELAALEERDIRVLRESSPDLVDMLQDWVEHFPAGMTDDALTALVHTRNTEVLRKITSDQMLDCACGPDLLVLDPAGLDAAEVVWQASLERAIAHWPVSPSALSVRVQAGRLVLGGAVARRYEEYWPDLVAEVPDLRLAMARSGRVEARDLAKLHESFALVPTAGKLLAAVERVNTGGELPAASDALFAAIDAHEKALEALERYPAATAVQVFDDWQTVVAQVLEVCAVALDALDDGGLTEVAEFPALPALTEVEEFARLAGSPRFTAALDAVTAVPVLAGAVRTALVTAPDDAADRADELADACAAVTEPVLVMREVFDGLPRWVAGVRRDLAELRRRAQWL</sequence>
<dbReference type="PATRIC" id="fig|68170.10.peg.8075"/>
<dbReference type="InterPro" id="IPR049002">
    <property type="entry name" value="Stv"/>
</dbReference>
<accession>A0A0F0GKF1</accession>
<keyword evidence="3" id="KW-1185">Reference proteome</keyword>
<evidence type="ECO:0000313" key="2">
    <source>
        <dbReference type="EMBL" id="KJK43999.1"/>
    </source>
</evidence>
<proteinExistence type="predicted"/>
<protein>
    <recommendedName>
        <fullName evidence="1">Putative adhesin Stv domain-containing protein</fullName>
    </recommendedName>
</protein>
<name>A0A0F0GKF1_LENAE</name>
<dbReference type="RefSeq" id="WP_045315263.1">
    <property type="nucleotide sequence ID" value="NZ_JYJG01000266.1"/>
</dbReference>
<organism evidence="2 3">
    <name type="scientific">Lentzea aerocolonigenes</name>
    <name type="common">Lechevalieria aerocolonigenes</name>
    <name type="synonym">Saccharothrix aerocolonigenes</name>
    <dbReference type="NCBI Taxonomy" id="68170"/>
    <lineage>
        <taxon>Bacteria</taxon>
        <taxon>Bacillati</taxon>
        <taxon>Actinomycetota</taxon>
        <taxon>Actinomycetes</taxon>
        <taxon>Pseudonocardiales</taxon>
        <taxon>Pseudonocardiaceae</taxon>
        <taxon>Lentzea</taxon>
    </lineage>
</organism>
<dbReference type="Pfam" id="PF21527">
    <property type="entry name" value="Stv"/>
    <property type="match status" value="1"/>
</dbReference>
<evidence type="ECO:0000259" key="1">
    <source>
        <dbReference type="Pfam" id="PF21527"/>
    </source>
</evidence>
<dbReference type="Proteomes" id="UP000033393">
    <property type="component" value="Unassembled WGS sequence"/>
</dbReference>
<reference evidence="2 3" key="1">
    <citation type="submission" date="2015-02" db="EMBL/GenBank/DDBJ databases">
        <authorList>
            <person name="Ju K.-S."/>
            <person name="Doroghazi J.R."/>
            <person name="Metcalf W."/>
        </authorList>
    </citation>
    <scope>NUCLEOTIDE SEQUENCE [LARGE SCALE GENOMIC DNA]</scope>
    <source>
        <strain evidence="2 3">NRRL B-16140</strain>
    </source>
</reference>